<dbReference type="OrthoDB" id="9799835at2"/>
<evidence type="ECO:0000256" key="2">
    <source>
        <dbReference type="ARBA" id="ARBA00023067"/>
    </source>
</evidence>
<organism evidence="5 6">
    <name type="scientific">Chitinasiproducens palmae</name>
    <dbReference type="NCBI Taxonomy" id="1770053"/>
    <lineage>
        <taxon>Bacteria</taxon>
        <taxon>Pseudomonadati</taxon>
        <taxon>Pseudomonadota</taxon>
        <taxon>Betaproteobacteria</taxon>
        <taxon>Burkholderiales</taxon>
        <taxon>Burkholderiaceae</taxon>
        <taxon>Chitinasiproducens</taxon>
    </lineage>
</organism>
<dbReference type="GO" id="GO:0003677">
    <property type="term" value="F:DNA binding"/>
    <property type="evidence" value="ECO:0007669"/>
    <property type="project" value="UniProtKB-KW"/>
</dbReference>
<dbReference type="InterPro" id="IPR000119">
    <property type="entry name" value="Hist_DNA-bd"/>
</dbReference>
<dbReference type="RefSeq" id="WP_091907671.1">
    <property type="nucleotide sequence ID" value="NZ_FNLO01000005.1"/>
</dbReference>
<protein>
    <submittedName>
        <fullName evidence="5">HU family DNA-binding protein</fullName>
    </submittedName>
</protein>
<keyword evidence="2" id="KW-0226">DNA condensation</keyword>
<dbReference type="EMBL" id="FNLO01000005">
    <property type="protein sequence ID" value="SDV48494.1"/>
    <property type="molecule type" value="Genomic_DNA"/>
</dbReference>
<dbReference type="InterPro" id="IPR010992">
    <property type="entry name" value="IHF-like_DNA-bd_dom_sf"/>
</dbReference>
<accession>A0A1H2PP31</accession>
<evidence type="ECO:0000256" key="4">
    <source>
        <dbReference type="RuleBase" id="RU003939"/>
    </source>
</evidence>
<reference evidence="6" key="1">
    <citation type="submission" date="2016-09" db="EMBL/GenBank/DDBJ databases">
        <authorList>
            <person name="Varghese N."/>
            <person name="Submissions S."/>
        </authorList>
    </citation>
    <scope>NUCLEOTIDE SEQUENCE [LARGE SCALE GENOMIC DNA]</scope>
    <source>
        <strain evidence="6">JS23</strain>
    </source>
</reference>
<comment type="similarity">
    <text evidence="1 4">Belongs to the bacterial histone-like protein family.</text>
</comment>
<dbReference type="SUPFAM" id="SSF47729">
    <property type="entry name" value="IHF-like DNA-binding proteins"/>
    <property type="match status" value="1"/>
</dbReference>
<proteinExistence type="inferred from homology"/>
<dbReference type="PRINTS" id="PR01727">
    <property type="entry name" value="DNABINDINGHU"/>
</dbReference>
<dbReference type="InterPro" id="IPR020816">
    <property type="entry name" value="Histone-like_DNA-bd_CS"/>
</dbReference>
<evidence type="ECO:0000256" key="1">
    <source>
        <dbReference type="ARBA" id="ARBA00010529"/>
    </source>
</evidence>
<dbReference type="GO" id="GO:0005829">
    <property type="term" value="C:cytosol"/>
    <property type="evidence" value="ECO:0007669"/>
    <property type="project" value="TreeGrafter"/>
</dbReference>
<dbReference type="PANTHER" id="PTHR33175:SF3">
    <property type="entry name" value="DNA-BINDING PROTEIN HU-BETA"/>
    <property type="match status" value="1"/>
</dbReference>
<gene>
    <name evidence="5" type="ORF">SAMN05216551_105137</name>
</gene>
<evidence type="ECO:0000256" key="3">
    <source>
        <dbReference type="ARBA" id="ARBA00023125"/>
    </source>
</evidence>
<dbReference type="Pfam" id="PF00216">
    <property type="entry name" value="Bac_DNA_binding"/>
    <property type="match status" value="1"/>
</dbReference>
<dbReference type="Proteomes" id="UP000243719">
    <property type="component" value="Unassembled WGS sequence"/>
</dbReference>
<dbReference type="STRING" id="1770053.SAMN05216551_105137"/>
<dbReference type="GO" id="GO:0030261">
    <property type="term" value="P:chromosome condensation"/>
    <property type="evidence" value="ECO:0007669"/>
    <property type="project" value="UniProtKB-KW"/>
</dbReference>
<dbReference type="PANTHER" id="PTHR33175">
    <property type="entry name" value="DNA-BINDING PROTEIN HU"/>
    <property type="match status" value="1"/>
</dbReference>
<keyword evidence="6" id="KW-1185">Reference proteome</keyword>
<dbReference type="AlphaFoldDB" id="A0A1H2PP31"/>
<dbReference type="CDD" id="cd13831">
    <property type="entry name" value="HU"/>
    <property type="match status" value="1"/>
</dbReference>
<dbReference type="GO" id="GO:0030527">
    <property type="term" value="F:structural constituent of chromatin"/>
    <property type="evidence" value="ECO:0007669"/>
    <property type="project" value="InterPro"/>
</dbReference>
<dbReference type="SMART" id="SM00411">
    <property type="entry name" value="BHL"/>
    <property type="match status" value="1"/>
</dbReference>
<sequence length="92" mass="9747">MNKQELIDAVAEKTGQNKGQVGQTIDAFVEVVKTSVAANDSVQLVGFGTFSLGERSEREGRNPKTGETIKIAAAKTAKFTAGKSFKDAVNSK</sequence>
<dbReference type="Gene3D" id="4.10.520.10">
    <property type="entry name" value="IHF-like DNA-binding proteins"/>
    <property type="match status" value="1"/>
</dbReference>
<name>A0A1H2PP31_9BURK</name>
<evidence type="ECO:0000313" key="5">
    <source>
        <dbReference type="EMBL" id="SDV48494.1"/>
    </source>
</evidence>
<dbReference type="PROSITE" id="PS00045">
    <property type="entry name" value="HISTONE_LIKE"/>
    <property type="match status" value="1"/>
</dbReference>
<evidence type="ECO:0000313" key="6">
    <source>
        <dbReference type="Proteomes" id="UP000243719"/>
    </source>
</evidence>
<keyword evidence="3 5" id="KW-0238">DNA-binding</keyword>